<protein>
    <submittedName>
        <fullName evidence="2">Uncharacterized protein</fullName>
    </submittedName>
</protein>
<evidence type="ECO:0000313" key="3">
    <source>
        <dbReference type="Proteomes" id="UP000887013"/>
    </source>
</evidence>
<gene>
    <name evidence="2" type="ORF">NPIL_94041</name>
</gene>
<sequence>MSLYIVWDRTPPQRNSFTPILISSLPGISARVLRYPWVTILENEADCLPFSRFDRKQFNPQPFSKLRVSGRQSKSLLSCVQFEQRNHYFKGSKLQPSLDRANATVLPCDFLVDFSQNEDVSCWFYGFFRRIFQRPLDAAAEIMSQTSAFSRSNDRGFESDASRPTRGENAHRLVSPKSCLGPRM</sequence>
<dbReference type="Proteomes" id="UP000887013">
    <property type="component" value="Unassembled WGS sequence"/>
</dbReference>
<comment type="caution">
    <text evidence="2">The sequence shown here is derived from an EMBL/GenBank/DDBJ whole genome shotgun (WGS) entry which is preliminary data.</text>
</comment>
<accession>A0A8X6MWY0</accession>
<proteinExistence type="predicted"/>
<dbReference type="AlphaFoldDB" id="A0A8X6MWY0"/>
<reference evidence="2" key="1">
    <citation type="submission" date="2020-08" db="EMBL/GenBank/DDBJ databases">
        <title>Multicomponent nature underlies the extraordinary mechanical properties of spider dragline silk.</title>
        <authorList>
            <person name="Kono N."/>
            <person name="Nakamura H."/>
            <person name="Mori M."/>
            <person name="Yoshida Y."/>
            <person name="Ohtoshi R."/>
            <person name="Malay A.D."/>
            <person name="Moran D.A.P."/>
            <person name="Tomita M."/>
            <person name="Numata K."/>
            <person name="Arakawa K."/>
        </authorList>
    </citation>
    <scope>NUCLEOTIDE SEQUENCE</scope>
</reference>
<feature type="region of interest" description="Disordered" evidence="1">
    <location>
        <begin position="151"/>
        <end position="173"/>
    </location>
</feature>
<evidence type="ECO:0000313" key="2">
    <source>
        <dbReference type="EMBL" id="GFS82104.1"/>
    </source>
</evidence>
<evidence type="ECO:0000256" key="1">
    <source>
        <dbReference type="SAM" id="MobiDB-lite"/>
    </source>
</evidence>
<name>A0A8X6MWY0_NEPPI</name>
<dbReference type="EMBL" id="BMAW01051764">
    <property type="protein sequence ID" value="GFS82104.1"/>
    <property type="molecule type" value="Genomic_DNA"/>
</dbReference>
<keyword evidence="3" id="KW-1185">Reference proteome</keyword>
<organism evidence="2 3">
    <name type="scientific">Nephila pilipes</name>
    <name type="common">Giant wood spider</name>
    <name type="synonym">Nephila maculata</name>
    <dbReference type="NCBI Taxonomy" id="299642"/>
    <lineage>
        <taxon>Eukaryota</taxon>
        <taxon>Metazoa</taxon>
        <taxon>Ecdysozoa</taxon>
        <taxon>Arthropoda</taxon>
        <taxon>Chelicerata</taxon>
        <taxon>Arachnida</taxon>
        <taxon>Araneae</taxon>
        <taxon>Araneomorphae</taxon>
        <taxon>Entelegynae</taxon>
        <taxon>Araneoidea</taxon>
        <taxon>Nephilidae</taxon>
        <taxon>Nephila</taxon>
    </lineage>
</organism>
<feature type="compositionally biased region" description="Basic and acidic residues" evidence="1">
    <location>
        <begin position="152"/>
        <end position="171"/>
    </location>
</feature>